<gene>
    <name evidence="2" type="ORF">RGQ13_10405</name>
</gene>
<protein>
    <recommendedName>
        <fullName evidence="1">AbiTii domain-containing protein</fullName>
    </recommendedName>
</protein>
<dbReference type="InterPro" id="IPR041304">
    <property type="entry name" value="AbiTii"/>
</dbReference>
<keyword evidence="3" id="KW-1185">Reference proteome</keyword>
<accession>A0ABY9TNX1</accession>
<dbReference type="EMBL" id="CP134145">
    <property type="protein sequence ID" value="WNC70547.1"/>
    <property type="molecule type" value="Genomic_DNA"/>
</dbReference>
<proteinExistence type="predicted"/>
<sequence>MKLIDDIVEILSAENSKLSDALFKTKVLLHKIGQKELVPWVNSELNGYSYRDSVPDYRVLHAQVLVNASNGAYQATSQHIPMGHLKDDYRNTLETAKMEQSLAVLEKFAEKNSGHLQAHIPMEAYSLLGKGLGNGYQIEKAWSEISPDSVLQILIQVRSRLLDFVLELKDQFPNELDDSQVKDRIENIDAENLFKSAMFGDNTTIMVGSGNTQTVTNKKLVGDCAALENNLKLVAYQVHLLGN</sequence>
<feature type="domain" description="AbiTii" evidence="1">
    <location>
        <begin position="2"/>
        <end position="189"/>
    </location>
</feature>
<dbReference type="Pfam" id="PF18864">
    <property type="entry name" value="AbiTii"/>
    <property type="match status" value="1"/>
</dbReference>
<dbReference type="RefSeq" id="WP_348389687.1">
    <property type="nucleotide sequence ID" value="NZ_CP134145.1"/>
</dbReference>
<name>A0ABY9TNX1_9GAMM</name>
<evidence type="ECO:0000313" key="3">
    <source>
        <dbReference type="Proteomes" id="UP001258994"/>
    </source>
</evidence>
<evidence type="ECO:0000313" key="2">
    <source>
        <dbReference type="EMBL" id="WNC70547.1"/>
    </source>
</evidence>
<reference evidence="3" key="1">
    <citation type="submission" date="2023-09" db="EMBL/GenBank/DDBJ databases">
        <authorList>
            <person name="Li S."/>
            <person name="Li X."/>
            <person name="Zhang C."/>
            <person name="Zhao Z."/>
        </authorList>
    </citation>
    <scope>NUCLEOTIDE SEQUENCE [LARGE SCALE GENOMIC DNA]</scope>
    <source>
        <strain evidence="3">SQ149</strain>
    </source>
</reference>
<evidence type="ECO:0000259" key="1">
    <source>
        <dbReference type="Pfam" id="PF18864"/>
    </source>
</evidence>
<dbReference type="Proteomes" id="UP001258994">
    <property type="component" value="Chromosome"/>
</dbReference>
<organism evidence="2 3">
    <name type="scientific">Thalassotalea psychrophila</name>
    <dbReference type="NCBI Taxonomy" id="3065647"/>
    <lineage>
        <taxon>Bacteria</taxon>
        <taxon>Pseudomonadati</taxon>
        <taxon>Pseudomonadota</taxon>
        <taxon>Gammaproteobacteria</taxon>
        <taxon>Alteromonadales</taxon>
        <taxon>Colwelliaceae</taxon>
        <taxon>Thalassotalea</taxon>
    </lineage>
</organism>